<dbReference type="Proteomes" id="UP000198669">
    <property type="component" value="Unassembled WGS sequence"/>
</dbReference>
<dbReference type="InterPro" id="IPR014729">
    <property type="entry name" value="Rossmann-like_a/b/a_fold"/>
</dbReference>
<dbReference type="PRINTS" id="PR01438">
    <property type="entry name" value="UNVRSLSTRESS"/>
</dbReference>
<dbReference type="AlphaFoldDB" id="A0A1L3Q3L7"/>
<dbReference type="PANTHER" id="PTHR46268">
    <property type="entry name" value="STRESS RESPONSE PROTEIN NHAX"/>
    <property type="match status" value="1"/>
</dbReference>
<dbReference type="GeneID" id="30583717"/>
<evidence type="ECO:0000313" key="6">
    <source>
        <dbReference type="Proteomes" id="UP000186879"/>
    </source>
</evidence>
<dbReference type="KEGG" id="mhaz:BHR79_08070"/>
<reference evidence="3 6" key="1">
    <citation type="submission" date="2016-10" db="EMBL/GenBank/DDBJ databases">
        <title>Methanohalophilus halophilus.</title>
        <authorList>
            <person name="L'haridon S."/>
        </authorList>
    </citation>
    <scope>NUCLEOTIDE SEQUENCE [LARGE SCALE GENOMIC DNA]</scope>
    <source>
        <strain evidence="3 6">Z-7982</strain>
    </source>
</reference>
<dbReference type="Pfam" id="PF00582">
    <property type="entry name" value="Usp"/>
    <property type="match status" value="1"/>
</dbReference>
<organism evidence="3 6">
    <name type="scientific">Methanohalophilus halophilus</name>
    <dbReference type="NCBI Taxonomy" id="2177"/>
    <lineage>
        <taxon>Archaea</taxon>
        <taxon>Methanobacteriati</taxon>
        <taxon>Methanobacteriota</taxon>
        <taxon>Stenosarchaea group</taxon>
        <taxon>Methanomicrobia</taxon>
        <taxon>Methanosarcinales</taxon>
        <taxon>Methanosarcinaceae</taxon>
        <taxon>Methanohalophilus</taxon>
    </lineage>
</organism>
<dbReference type="EMBL" id="CP017921">
    <property type="protein sequence ID" value="APH39440.1"/>
    <property type="molecule type" value="Genomic_DNA"/>
</dbReference>
<evidence type="ECO:0000313" key="7">
    <source>
        <dbReference type="Proteomes" id="UP000198669"/>
    </source>
</evidence>
<evidence type="ECO:0000313" key="5">
    <source>
        <dbReference type="EMBL" id="SDW97854.1"/>
    </source>
</evidence>
<reference evidence="4 8" key="3">
    <citation type="submission" date="2018-10" db="EMBL/GenBank/DDBJ databases">
        <title>Cultivation of a novel Methanohalophilus strain from Kebrit Deep of the Red Sea and a genomic comparison of members of the genus Methanohalophilus.</title>
        <authorList>
            <person name="Guan Y."/>
            <person name="Ngugi D.K."/>
            <person name="Stingl U."/>
        </authorList>
    </citation>
    <scope>NUCLEOTIDE SEQUENCE [LARGE SCALE GENOMIC DNA]</scope>
    <source>
        <strain evidence="4 8">DSM 3094</strain>
    </source>
</reference>
<gene>
    <name evidence="3" type="ORF">BHR79_08070</name>
    <name evidence="4" type="ORF">EFE40_09285</name>
    <name evidence="5" type="ORF">SAMN04515625_1998</name>
</gene>
<comment type="similarity">
    <text evidence="1">Belongs to the universal stress protein A family.</text>
</comment>
<protein>
    <submittedName>
        <fullName evidence="3 5">Universal stress protein</fullName>
    </submittedName>
</protein>
<dbReference type="CDD" id="cd00293">
    <property type="entry name" value="USP-like"/>
    <property type="match status" value="1"/>
</dbReference>
<dbReference type="InterPro" id="IPR006015">
    <property type="entry name" value="Universal_stress_UspA"/>
</dbReference>
<dbReference type="EMBL" id="FNMU01000007">
    <property type="protein sequence ID" value="SDW97854.1"/>
    <property type="molecule type" value="Genomic_DNA"/>
</dbReference>
<evidence type="ECO:0000313" key="8">
    <source>
        <dbReference type="Proteomes" id="UP000267921"/>
    </source>
</evidence>
<dbReference type="Proteomes" id="UP000186879">
    <property type="component" value="Chromosome"/>
</dbReference>
<dbReference type="RefSeq" id="WP_072561864.1">
    <property type="nucleotide sequence ID" value="NZ_CP017921.1"/>
</dbReference>
<dbReference type="OrthoDB" id="121873at2157"/>
<reference evidence="5 7" key="2">
    <citation type="submission" date="2016-10" db="EMBL/GenBank/DDBJ databases">
        <authorList>
            <person name="de Groot N.N."/>
        </authorList>
    </citation>
    <scope>NUCLEOTIDE SEQUENCE [LARGE SCALE GENOMIC DNA]</scope>
    <source>
        <strain evidence="5 7">Z-7982</strain>
    </source>
</reference>
<proteinExistence type="inferred from homology"/>
<name>A0A1L3Q3L7_9EURY</name>
<feature type="domain" description="UspA" evidence="2">
    <location>
        <begin position="6"/>
        <end position="145"/>
    </location>
</feature>
<dbReference type="SUPFAM" id="SSF52402">
    <property type="entry name" value="Adenine nucleotide alpha hydrolases-like"/>
    <property type="match status" value="1"/>
</dbReference>
<dbReference type="Proteomes" id="UP000267921">
    <property type="component" value="Unassembled WGS sequence"/>
</dbReference>
<keyword evidence="6" id="KW-1185">Reference proteome</keyword>
<dbReference type="STRING" id="2177.BHR79_08070"/>
<accession>A0A1L3Q3L7</accession>
<evidence type="ECO:0000313" key="3">
    <source>
        <dbReference type="EMBL" id="APH39440.1"/>
    </source>
</evidence>
<evidence type="ECO:0000313" key="4">
    <source>
        <dbReference type="EMBL" id="RNI07729.1"/>
    </source>
</evidence>
<evidence type="ECO:0000259" key="2">
    <source>
        <dbReference type="Pfam" id="PF00582"/>
    </source>
</evidence>
<dbReference type="PANTHER" id="PTHR46268:SF24">
    <property type="entry name" value="UNIVERSAL STRESS PROTEIN"/>
    <property type="match status" value="1"/>
</dbReference>
<dbReference type="EMBL" id="RJJG01000007">
    <property type="protein sequence ID" value="RNI07729.1"/>
    <property type="molecule type" value="Genomic_DNA"/>
</dbReference>
<dbReference type="InterPro" id="IPR006016">
    <property type="entry name" value="UspA"/>
</dbReference>
<dbReference type="Gene3D" id="3.40.50.620">
    <property type="entry name" value="HUPs"/>
    <property type="match status" value="1"/>
</dbReference>
<sequence length="145" mass="15379">MSEKIENILIATDGSENVKNAVDWGIDLAKSTDAKVKALFVIPPVGVSAAVRGESWAEGTRTHLEKEGKEATEYVVKVGKAAGVEVEPVTIEEHPSEGIVNFAKKNNTDLIVMGTLGETGLTQLLLGSVAENVVRHAETSVMVVP</sequence>
<evidence type="ECO:0000256" key="1">
    <source>
        <dbReference type="ARBA" id="ARBA00008791"/>
    </source>
</evidence>